<feature type="region of interest" description="Disordered" evidence="1">
    <location>
        <begin position="70"/>
        <end position="110"/>
    </location>
</feature>
<proteinExistence type="predicted"/>
<keyword evidence="4" id="KW-1185">Reference proteome</keyword>
<feature type="compositionally biased region" description="Basic and acidic residues" evidence="1">
    <location>
        <begin position="96"/>
        <end position="110"/>
    </location>
</feature>
<evidence type="ECO:0000313" key="3">
    <source>
        <dbReference type="EMBL" id="PHK96482.1"/>
    </source>
</evidence>
<dbReference type="EMBL" id="PDNU01000003">
    <property type="protein sequence ID" value="PHK96482.1"/>
    <property type="molecule type" value="Genomic_DNA"/>
</dbReference>
<organism evidence="3 4">
    <name type="scientific">Teichococcus rhizosphaerae</name>
    <dbReference type="NCBI Taxonomy" id="1335062"/>
    <lineage>
        <taxon>Bacteria</taxon>
        <taxon>Pseudomonadati</taxon>
        <taxon>Pseudomonadota</taxon>
        <taxon>Alphaproteobacteria</taxon>
        <taxon>Acetobacterales</taxon>
        <taxon>Roseomonadaceae</taxon>
        <taxon>Roseomonas</taxon>
    </lineage>
</organism>
<reference evidence="3 4" key="1">
    <citation type="submission" date="2017-10" db="EMBL/GenBank/DDBJ databases">
        <authorList>
            <person name="Banno H."/>
            <person name="Chua N.-H."/>
        </authorList>
    </citation>
    <scope>NUCLEOTIDE SEQUENCE [LARGE SCALE GENOMIC DNA]</scope>
    <source>
        <strain evidence="3 4">YW11</strain>
    </source>
</reference>
<name>A0A2C6Y6N6_9PROT</name>
<accession>A0A2C6Y6N6</accession>
<gene>
    <name evidence="3" type="ORF">CR162_03925</name>
</gene>
<evidence type="ECO:0000313" key="4">
    <source>
        <dbReference type="Proteomes" id="UP000223527"/>
    </source>
</evidence>
<dbReference type="Proteomes" id="UP000223527">
    <property type="component" value="Unassembled WGS sequence"/>
</dbReference>
<comment type="caution">
    <text evidence="3">The sequence shown here is derived from an EMBL/GenBank/DDBJ whole genome shotgun (WGS) entry which is preliminary data.</text>
</comment>
<feature type="signal peptide" evidence="2">
    <location>
        <begin position="1"/>
        <end position="23"/>
    </location>
</feature>
<evidence type="ECO:0000256" key="1">
    <source>
        <dbReference type="SAM" id="MobiDB-lite"/>
    </source>
</evidence>
<keyword evidence="2" id="KW-0732">Signal</keyword>
<feature type="chain" id="PRO_5013084262" evidence="2">
    <location>
        <begin position="24"/>
        <end position="110"/>
    </location>
</feature>
<protein>
    <submittedName>
        <fullName evidence="3">Uncharacterized protein</fullName>
    </submittedName>
</protein>
<dbReference type="AlphaFoldDB" id="A0A2C6Y6N6"/>
<sequence length="110" mass="11572">MALRHRALLALPALAAARDPAAAAESATLLLAAPADSAGALWAGAFAPFLERHARRASALAAALSQCRRGAAGGPRRLRGRDRPLATGMGSRSLRYHADQREQGHTKKEK</sequence>
<evidence type="ECO:0000256" key="2">
    <source>
        <dbReference type="SAM" id="SignalP"/>
    </source>
</evidence>